<dbReference type="InterPro" id="IPR021235">
    <property type="entry name" value="DUF2637"/>
</dbReference>
<dbReference type="PROSITE" id="PS51892">
    <property type="entry name" value="SUBTILASE"/>
    <property type="match status" value="1"/>
</dbReference>
<sequence>MRDEVVLRPLDPADVDRQVVAVIAAVVSFRHMHELALAHGVYVFLAVGARYTGEGVRVAVLDRGADFSHPDLAGQVADRADFTVEGGVVVEPVGLAAGDRVVVPDLQPAGGSGRLMVAEDDRHGPLTAALLDARERPITVCHTCRRATMPGQSPPRRGD</sequence>
<name>A0A4R4YN94_9ACTN</name>
<comment type="caution">
    <text evidence="1">Lacks conserved residue(s) required for the propagation of feature annotation.</text>
</comment>
<organism evidence="2 3">
    <name type="scientific">Nonomuraea terrae</name>
    <dbReference type="NCBI Taxonomy" id="2530383"/>
    <lineage>
        <taxon>Bacteria</taxon>
        <taxon>Bacillati</taxon>
        <taxon>Actinomycetota</taxon>
        <taxon>Actinomycetes</taxon>
        <taxon>Streptosporangiales</taxon>
        <taxon>Streptosporangiaceae</taxon>
        <taxon>Nonomuraea</taxon>
    </lineage>
</organism>
<dbReference type="Gene3D" id="3.40.50.200">
    <property type="entry name" value="Peptidase S8/S53 domain"/>
    <property type="match status" value="1"/>
</dbReference>
<dbReference type="Pfam" id="PF10935">
    <property type="entry name" value="DUF2637"/>
    <property type="match status" value="1"/>
</dbReference>
<evidence type="ECO:0000313" key="2">
    <source>
        <dbReference type="EMBL" id="TDD44982.1"/>
    </source>
</evidence>
<dbReference type="AlphaFoldDB" id="A0A4R4YN94"/>
<comment type="similarity">
    <text evidence="1">Belongs to the peptidase S8 family.</text>
</comment>
<keyword evidence="3" id="KW-1185">Reference proteome</keyword>
<dbReference type="OrthoDB" id="242553at2"/>
<accession>A0A4R4YN94</accession>
<evidence type="ECO:0000256" key="1">
    <source>
        <dbReference type="PROSITE-ProRule" id="PRU01240"/>
    </source>
</evidence>
<evidence type="ECO:0008006" key="4">
    <source>
        <dbReference type="Google" id="ProtNLM"/>
    </source>
</evidence>
<comment type="caution">
    <text evidence="2">The sequence shown here is derived from an EMBL/GenBank/DDBJ whole genome shotgun (WGS) entry which is preliminary data.</text>
</comment>
<dbReference type="InterPro" id="IPR015500">
    <property type="entry name" value="Peptidase_S8_subtilisin-rel"/>
</dbReference>
<protein>
    <recommendedName>
        <fullName evidence="4">Peptidase S8/S53 domain-containing protein</fullName>
    </recommendedName>
</protein>
<dbReference type="SUPFAM" id="SSF52743">
    <property type="entry name" value="Subtilisin-like"/>
    <property type="match status" value="1"/>
</dbReference>
<dbReference type="GO" id="GO:0006508">
    <property type="term" value="P:proteolysis"/>
    <property type="evidence" value="ECO:0007669"/>
    <property type="project" value="InterPro"/>
</dbReference>
<evidence type="ECO:0000313" key="3">
    <source>
        <dbReference type="Proteomes" id="UP000295302"/>
    </source>
</evidence>
<dbReference type="GO" id="GO:0004252">
    <property type="term" value="F:serine-type endopeptidase activity"/>
    <property type="evidence" value="ECO:0007669"/>
    <property type="project" value="InterPro"/>
</dbReference>
<proteinExistence type="inferred from homology"/>
<reference evidence="2 3" key="1">
    <citation type="submission" date="2019-03" db="EMBL/GenBank/DDBJ databases">
        <title>Draft genome sequences of novel Actinobacteria.</title>
        <authorList>
            <person name="Sahin N."/>
            <person name="Ay H."/>
            <person name="Saygin H."/>
        </authorList>
    </citation>
    <scope>NUCLEOTIDE SEQUENCE [LARGE SCALE GENOMIC DNA]</scope>
    <source>
        <strain evidence="2 3">CH32</strain>
    </source>
</reference>
<gene>
    <name evidence="2" type="ORF">E1286_25365</name>
</gene>
<dbReference type="InterPro" id="IPR036852">
    <property type="entry name" value="Peptidase_S8/S53_dom_sf"/>
</dbReference>
<dbReference type="PRINTS" id="PR00723">
    <property type="entry name" value="SUBTILISIN"/>
</dbReference>
<dbReference type="RefSeq" id="WP_132616118.1">
    <property type="nucleotide sequence ID" value="NZ_SMKQ01000087.1"/>
</dbReference>
<dbReference type="EMBL" id="SMKQ01000087">
    <property type="protein sequence ID" value="TDD44982.1"/>
    <property type="molecule type" value="Genomic_DNA"/>
</dbReference>
<dbReference type="Proteomes" id="UP000295302">
    <property type="component" value="Unassembled WGS sequence"/>
</dbReference>